<evidence type="ECO:0000313" key="2">
    <source>
        <dbReference type="Proteomes" id="UP001311915"/>
    </source>
</evidence>
<reference evidence="1 2" key="1">
    <citation type="submission" date="2023-10" db="EMBL/GenBank/DDBJ databases">
        <title>Genome-Wide Identification Analysis in wild type Solanum Pinnatisectum Reveals Some Genes Defensing Phytophthora Infestans.</title>
        <authorList>
            <person name="Sun C."/>
        </authorList>
    </citation>
    <scope>NUCLEOTIDE SEQUENCE [LARGE SCALE GENOMIC DNA]</scope>
    <source>
        <strain evidence="1">LQN</strain>
        <tissue evidence="1">Leaf</tissue>
    </source>
</reference>
<accession>A0AAV9L5U1</accession>
<dbReference type="PANTHER" id="PTHR15140:SF46">
    <property type="entry name" value="NRC1"/>
    <property type="match status" value="1"/>
</dbReference>
<organism evidence="1 2">
    <name type="scientific">Solanum pinnatisectum</name>
    <name type="common">tansyleaf nightshade</name>
    <dbReference type="NCBI Taxonomy" id="50273"/>
    <lineage>
        <taxon>Eukaryota</taxon>
        <taxon>Viridiplantae</taxon>
        <taxon>Streptophyta</taxon>
        <taxon>Embryophyta</taxon>
        <taxon>Tracheophyta</taxon>
        <taxon>Spermatophyta</taxon>
        <taxon>Magnoliopsida</taxon>
        <taxon>eudicotyledons</taxon>
        <taxon>Gunneridae</taxon>
        <taxon>Pentapetalae</taxon>
        <taxon>asterids</taxon>
        <taxon>lamiids</taxon>
        <taxon>Solanales</taxon>
        <taxon>Solanaceae</taxon>
        <taxon>Solanoideae</taxon>
        <taxon>Solaneae</taxon>
        <taxon>Solanum</taxon>
    </lineage>
</organism>
<comment type="caution">
    <text evidence="1">The sequence shown here is derived from an EMBL/GenBank/DDBJ whole genome shotgun (WGS) entry which is preliminary data.</text>
</comment>
<dbReference type="PANTHER" id="PTHR15140">
    <property type="entry name" value="TUBULIN-SPECIFIC CHAPERONE E"/>
    <property type="match status" value="1"/>
</dbReference>
<evidence type="ECO:0000313" key="1">
    <source>
        <dbReference type="EMBL" id="KAK4720939.1"/>
    </source>
</evidence>
<protein>
    <submittedName>
        <fullName evidence="1">Uncharacterized protein</fullName>
    </submittedName>
</protein>
<proteinExistence type="predicted"/>
<dbReference type="AlphaFoldDB" id="A0AAV9L5U1"/>
<keyword evidence="2" id="KW-1185">Reference proteome</keyword>
<dbReference type="EMBL" id="JAWPEI010000007">
    <property type="protein sequence ID" value="KAK4720939.1"/>
    <property type="molecule type" value="Genomic_DNA"/>
</dbReference>
<sequence>MQEIPTDFREICTLESIELHDCSTTAEDSARNIEQEQDEMGNNSLKVYIHKSHKSLISHFESVFLCSCTKKYVFFIELHNCDTTVEDSARNIAQEQEAEQSGE</sequence>
<dbReference type="Proteomes" id="UP001311915">
    <property type="component" value="Unassembled WGS sequence"/>
</dbReference>
<name>A0AAV9L5U1_9SOLN</name>
<gene>
    <name evidence="1" type="ORF">R3W88_011172</name>
</gene>